<proteinExistence type="predicted"/>
<evidence type="ECO:0000259" key="1">
    <source>
        <dbReference type="Pfam" id="PF02698"/>
    </source>
</evidence>
<dbReference type="CDD" id="cd06259">
    <property type="entry name" value="YdcF-like"/>
    <property type="match status" value="1"/>
</dbReference>
<name>A0ABW6RS61_9NOCA</name>
<dbReference type="RefSeq" id="WP_387402396.1">
    <property type="nucleotide sequence ID" value="NZ_JBIAQY010000001.1"/>
</dbReference>
<dbReference type="InterPro" id="IPR051599">
    <property type="entry name" value="Cell_Envelope_Assoc"/>
</dbReference>
<keyword evidence="3" id="KW-1185">Reference proteome</keyword>
<comment type="caution">
    <text evidence="2">The sequence shown here is derived from an EMBL/GenBank/DDBJ whole genome shotgun (WGS) entry which is preliminary data.</text>
</comment>
<dbReference type="Proteomes" id="UP001601992">
    <property type="component" value="Unassembled WGS sequence"/>
</dbReference>
<evidence type="ECO:0000313" key="3">
    <source>
        <dbReference type="Proteomes" id="UP001601992"/>
    </source>
</evidence>
<dbReference type="InterPro" id="IPR003848">
    <property type="entry name" value="DUF218"/>
</dbReference>
<dbReference type="PANTHER" id="PTHR30336:SF6">
    <property type="entry name" value="INTEGRAL MEMBRANE PROTEIN"/>
    <property type="match status" value="1"/>
</dbReference>
<accession>A0ABW6RS61</accession>
<protein>
    <submittedName>
        <fullName evidence="2">Vancomycin high temperature exclusion protein</fullName>
    </submittedName>
</protein>
<evidence type="ECO:0000313" key="2">
    <source>
        <dbReference type="EMBL" id="MFF3566384.1"/>
    </source>
</evidence>
<sequence length="209" mass="22502">MEEQRWRARWLMRGTLGAGVVPMLIAAAANALLRILSAGHRFTVSTVPWAPVAIVPGAKIGPDGLPMTYLRGRLDIAVELLAAGKIDEVLISGDAQGRSGDEIASMRSYLIDHGVDPARIRDDGEGLSTRATCERAHDLFGIDRAIIVTQHQHLPRAVALGRGAGIDADGVDAYRECTRNTLLRNTVREWLAAPKAVAALIVSSRNRKG</sequence>
<dbReference type="EMBL" id="JBIAQY010000001">
    <property type="protein sequence ID" value="MFF3566384.1"/>
    <property type="molecule type" value="Genomic_DNA"/>
</dbReference>
<feature type="domain" description="DUF218" evidence="1">
    <location>
        <begin position="52"/>
        <end position="191"/>
    </location>
</feature>
<dbReference type="PANTHER" id="PTHR30336">
    <property type="entry name" value="INNER MEMBRANE PROTEIN, PROBABLE PERMEASE"/>
    <property type="match status" value="1"/>
</dbReference>
<gene>
    <name evidence="2" type="ORF">ACFYXQ_01225</name>
</gene>
<dbReference type="Pfam" id="PF02698">
    <property type="entry name" value="DUF218"/>
    <property type="match status" value="1"/>
</dbReference>
<reference evidence="2 3" key="1">
    <citation type="submission" date="2024-10" db="EMBL/GenBank/DDBJ databases">
        <title>The Natural Products Discovery Center: Release of the First 8490 Sequenced Strains for Exploring Actinobacteria Biosynthetic Diversity.</title>
        <authorList>
            <person name="Kalkreuter E."/>
            <person name="Kautsar S.A."/>
            <person name="Yang D."/>
            <person name="Bader C.D."/>
            <person name="Teijaro C.N."/>
            <person name="Fluegel L."/>
            <person name="Davis C.M."/>
            <person name="Simpson J.R."/>
            <person name="Lauterbach L."/>
            <person name="Steele A.D."/>
            <person name="Gui C."/>
            <person name="Meng S."/>
            <person name="Li G."/>
            <person name="Viehrig K."/>
            <person name="Ye F."/>
            <person name="Su P."/>
            <person name="Kiefer A.F."/>
            <person name="Nichols A."/>
            <person name="Cepeda A.J."/>
            <person name="Yan W."/>
            <person name="Fan B."/>
            <person name="Jiang Y."/>
            <person name="Adhikari A."/>
            <person name="Zheng C.-J."/>
            <person name="Schuster L."/>
            <person name="Cowan T.M."/>
            <person name="Smanski M.J."/>
            <person name="Chevrette M.G."/>
            <person name="De Carvalho L.P.S."/>
            <person name="Shen B."/>
        </authorList>
    </citation>
    <scope>NUCLEOTIDE SEQUENCE [LARGE SCALE GENOMIC DNA]</scope>
    <source>
        <strain evidence="2 3">NPDC002593</strain>
    </source>
</reference>
<organism evidence="2 3">
    <name type="scientific">Nocardia jiangxiensis</name>
    <dbReference type="NCBI Taxonomy" id="282685"/>
    <lineage>
        <taxon>Bacteria</taxon>
        <taxon>Bacillati</taxon>
        <taxon>Actinomycetota</taxon>
        <taxon>Actinomycetes</taxon>
        <taxon>Mycobacteriales</taxon>
        <taxon>Nocardiaceae</taxon>
        <taxon>Nocardia</taxon>
    </lineage>
</organism>